<dbReference type="InterPro" id="IPR010722">
    <property type="entry name" value="BATS_dom"/>
</dbReference>
<protein>
    <submittedName>
        <fullName evidence="8">2-iminoacetate synthase ThiH</fullName>
    </submittedName>
</protein>
<evidence type="ECO:0000256" key="5">
    <source>
        <dbReference type="ARBA" id="ARBA00023004"/>
    </source>
</evidence>
<evidence type="ECO:0000256" key="3">
    <source>
        <dbReference type="ARBA" id="ARBA00022691"/>
    </source>
</evidence>
<evidence type="ECO:0000313" key="8">
    <source>
        <dbReference type="EMBL" id="OWZ82827.1"/>
    </source>
</evidence>
<comment type="cofactor">
    <cofactor evidence="1">
        <name>[4Fe-4S] cluster</name>
        <dbReference type="ChEBI" id="CHEBI:49883"/>
    </cofactor>
</comment>
<dbReference type="SUPFAM" id="SSF102114">
    <property type="entry name" value="Radical SAM enzymes"/>
    <property type="match status" value="1"/>
</dbReference>
<keyword evidence="2" id="KW-0004">4Fe-4S</keyword>
<dbReference type="EMBL" id="NIQC01000039">
    <property type="protein sequence ID" value="OWZ82827.1"/>
    <property type="molecule type" value="Genomic_DNA"/>
</dbReference>
<organism evidence="8 9">
    <name type="scientific">Natranaerobius trueperi</name>
    <dbReference type="NCBI Taxonomy" id="759412"/>
    <lineage>
        <taxon>Bacteria</taxon>
        <taxon>Bacillati</taxon>
        <taxon>Bacillota</taxon>
        <taxon>Clostridia</taxon>
        <taxon>Natranaerobiales</taxon>
        <taxon>Natranaerobiaceae</taxon>
        <taxon>Natranaerobius</taxon>
    </lineage>
</organism>
<dbReference type="AlphaFoldDB" id="A0A226BXI7"/>
<dbReference type="InterPro" id="IPR058240">
    <property type="entry name" value="rSAM_sf"/>
</dbReference>
<proteinExistence type="predicted"/>
<dbReference type="Gene3D" id="3.20.20.70">
    <property type="entry name" value="Aldolase class I"/>
    <property type="match status" value="1"/>
</dbReference>
<evidence type="ECO:0000313" key="9">
    <source>
        <dbReference type="Proteomes" id="UP000214588"/>
    </source>
</evidence>
<keyword evidence="3" id="KW-0949">S-adenosyl-L-methionine</keyword>
<accession>A0A226BXI7</accession>
<keyword evidence="6" id="KW-0411">Iron-sulfur</keyword>
<dbReference type="InterPro" id="IPR013785">
    <property type="entry name" value="Aldolase_TIM"/>
</dbReference>
<gene>
    <name evidence="8" type="ORF">CDO51_11995</name>
</gene>
<keyword evidence="5" id="KW-0408">Iron</keyword>
<evidence type="ECO:0000256" key="6">
    <source>
        <dbReference type="ARBA" id="ARBA00023014"/>
    </source>
</evidence>
<evidence type="ECO:0000259" key="7">
    <source>
        <dbReference type="SMART" id="SM00876"/>
    </source>
</evidence>
<dbReference type="PANTHER" id="PTHR43583">
    <property type="entry name" value="2-IMINOACETATE SYNTHASE"/>
    <property type="match status" value="1"/>
</dbReference>
<dbReference type="Pfam" id="PF04055">
    <property type="entry name" value="Radical_SAM"/>
    <property type="match status" value="1"/>
</dbReference>
<dbReference type="NCBIfam" id="TIGR02351">
    <property type="entry name" value="thiH"/>
    <property type="match status" value="1"/>
</dbReference>
<sequence>MSFLNTYKQLKDIDINEIFNRATFENINRALHKDQPTSKDFLLLLSPTAEKYLEDMAKRAHYLTKNFFGKTMMLYTPLYVSDYCANKCLYCGFKADNNFDRKTLTYKELEQEAKAISEMGIRHILILSGESRKHVPLNYLQNCVRLLKEYFSSISIEIYPLETEEYEELIKCGVDGLTIYQEVYNRDIYDTVHLQGPKTDYEFRLNAPERGLQAGMRRVNIGALQGLGPWRKETFITGMHAKYLLDNFPEAEVSISFPRLRPFAGQNNSLQYDEVSDKNLVQMIVASRIFLKSAGINISTRESSELRENLLPLGVTRMSAGVSTEVGGYSGVDEGKSQFEISDDRPVQKIKQVLLAHGYQPVLKDWEIF</sequence>
<dbReference type="SMART" id="SM00876">
    <property type="entry name" value="BATS"/>
    <property type="match status" value="1"/>
</dbReference>
<dbReference type="SFLD" id="SFLDS00029">
    <property type="entry name" value="Radical_SAM"/>
    <property type="match status" value="1"/>
</dbReference>
<dbReference type="SFLD" id="SFLDF00301">
    <property type="entry name" value="2-iminoacetate_synthase_(ThiH)"/>
    <property type="match status" value="1"/>
</dbReference>
<feature type="domain" description="Biotin and thiamin synthesis-associated" evidence="7">
    <location>
        <begin position="256"/>
        <end position="361"/>
    </location>
</feature>
<dbReference type="InterPro" id="IPR034428">
    <property type="entry name" value="ThiH/NoCL/HydG-like"/>
</dbReference>
<dbReference type="GO" id="GO:0009228">
    <property type="term" value="P:thiamine biosynthetic process"/>
    <property type="evidence" value="ECO:0007669"/>
    <property type="project" value="InterPro"/>
</dbReference>
<dbReference type="Pfam" id="PF06968">
    <property type="entry name" value="BATS"/>
    <property type="match status" value="1"/>
</dbReference>
<dbReference type="PANTHER" id="PTHR43583:SF1">
    <property type="entry name" value="2-IMINOACETATE SYNTHASE"/>
    <property type="match status" value="1"/>
</dbReference>
<evidence type="ECO:0000256" key="1">
    <source>
        <dbReference type="ARBA" id="ARBA00001966"/>
    </source>
</evidence>
<name>A0A226BXI7_9FIRM</name>
<dbReference type="OrthoDB" id="9801120at2"/>
<evidence type="ECO:0000256" key="2">
    <source>
        <dbReference type="ARBA" id="ARBA00022485"/>
    </source>
</evidence>
<dbReference type="Proteomes" id="UP000214588">
    <property type="component" value="Unassembled WGS sequence"/>
</dbReference>
<keyword evidence="9" id="KW-1185">Reference proteome</keyword>
<dbReference type="SFLD" id="SFLDG01081">
    <property type="entry name" value="cleavage_of_the_Ca-Cb_bond_in"/>
    <property type="match status" value="1"/>
</dbReference>
<dbReference type="GO" id="GO:0005506">
    <property type="term" value="F:iron ion binding"/>
    <property type="evidence" value="ECO:0007669"/>
    <property type="project" value="InterPro"/>
</dbReference>
<dbReference type="RefSeq" id="WP_089024469.1">
    <property type="nucleotide sequence ID" value="NZ_NIQC01000039.1"/>
</dbReference>
<dbReference type="SFLD" id="SFLDG01060">
    <property type="entry name" value="BATS_domain_containing"/>
    <property type="match status" value="1"/>
</dbReference>
<evidence type="ECO:0000256" key="4">
    <source>
        <dbReference type="ARBA" id="ARBA00022723"/>
    </source>
</evidence>
<dbReference type="GO" id="GO:0003824">
    <property type="term" value="F:catalytic activity"/>
    <property type="evidence" value="ECO:0007669"/>
    <property type="project" value="InterPro"/>
</dbReference>
<dbReference type="InterPro" id="IPR007197">
    <property type="entry name" value="rSAM"/>
</dbReference>
<dbReference type="CDD" id="cd01335">
    <property type="entry name" value="Radical_SAM"/>
    <property type="match status" value="1"/>
</dbReference>
<keyword evidence="4" id="KW-0479">Metal-binding</keyword>
<reference evidence="8 9" key="1">
    <citation type="submission" date="2017-06" db="EMBL/GenBank/DDBJ databases">
        <title>Draft Genome Sequence of Natranaerobius trueperi halophilic, alkalithermophilic bacteria from soda lakes.</title>
        <authorList>
            <person name="Zhao B."/>
        </authorList>
    </citation>
    <scope>NUCLEOTIDE SEQUENCE [LARGE SCALE GENOMIC DNA]</scope>
    <source>
        <strain evidence="8 9">DSM 18760</strain>
    </source>
</reference>
<dbReference type="InterPro" id="IPR012726">
    <property type="entry name" value="ThiH"/>
</dbReference>
<dbReference type="GO" id="GO:0051539">
    <property type="term" value="F:4 iron, 4 sulfur cluster binding"/>
    <property type="evidence" value="ECO:0007669"/>
    <property type="project" value="UniProtKB-KW"/>
</dbReference>
<comment type="caution">
    <text evidence="8">The sequence shown here is derived from an EMBL/GenBank/DDBJ whole genome shotgun (WGS) entry which is preliminary data.</text>
</comment>